<accession>A0ABU9BPR5</accession>
<dbReference type="EMBL" id="JBBUTG010000007">
    <property type="protein sequence ID" value="MEK8031961.1"/>
    <property type="molecule type" value="Genomic_DNA"/>
</dbReference>
<organism evidence="2 3">
    <name type="scientific">Ideonella lacteola</name>
    <dbReference type="NCBI Taxonomy" id="2984193"/>
    <lineage>
        <taxon>Bacteria</taxon>
        <taxon>Pseudomonadati</taxon>
        <taxon>Pseudomonadota</taxon>
        <taxon>Betaproteobacteria</taxon>
        <taxon>Burkholderiales</taxon>
        <taxon>Sphaerotilaceae</taxon>
        <taxon>Ideonella</taxon>
    </lineage>
</organism>
<protein>
    <submittedName>
        <fullName evidence="2">Uncharacterized protein</fullName>
    </submittedName>
</protein>
<dbReference type="Proteomes" id="UP001371218">
    <property type="component" value="Unassembled WGS sequence"/>
</dbReference>
<keyword evidence="1" id="KW-1133">Transmembrane helix</keyword>
<evidence type="ECO:0000313" key="2">
    <source>
        <dbReference type="EMBL" id="MEK8031961.1"/>
    </source>
</evidence>
<evidence type="ECO:0000256" key="1">
    <source>
        <dbReference type="SAM" id="Phobius"/>
    </source>
</evidence>
<keyword evidence="3" id="KW-1185">Reference proteome</keyword>
<gene>
    <name evidence="2" type="ORF">AACH06_14125</name>
</gene>
<comment type="caution">
    <text evidence="2">The sequence shown here is derived from an EMBL/GenBank/DDBJ whole genome shotgun (WGS) entry which is preliminary data.</text>
</comment>
<sequence>MGLLNAFWHLANFFGPAIGVGLIAAGLCKLVWWKSMRSVGFMSLAAWAMAAGAVALIGGIVLFERDGKMATYFLLTAMTALALWWRGHLK</sequence>
<name>A0ABU9BPR5_9BURK</name>
<keyword evidence="1" id="KW-0472">Membrane</keyword>
<dbReference type="RefSeq" id="WP_341426363.1">
    <property type="nucleotide sequence ID" value="NZ_JBBUTG010000007.1"/>
</dbReference>
<proteinExistence type="predicted"/>
<feature type="transmembrane region" description="Helical" evidence="1">
    <location>
        <begin position="6"/>
        <end position="32"/>
    </location>
</feature>
<keyword evidence="1" id="KW-0812">Transmembrane</keyword>
<reference evidence="2 3" key="1">
    <citation type="submission" date="2024-04" db="EMBL/GenBank/DDBJ databases">
        <title>Novel species of the genus Ideonella isolated from streams.</title>
        <authorList>
            <person name="Lu H."/>
        </authorList>
    </citation>
    <scope>NUCLEOTIDE SEQUENCE [LARGE SCALE GENOMIC DNA]</scope>
    <source>
        <strain evidence="2 3">DXS29W</strain>
    </source>
</reference>
<feature type="transmembrane region" description="Helical" evidence="1">
    <location>
        <begin position="69"/>
        <end position="85"/>
    </location>
</feature>
<feature type="transmembrane region" description="Helical" evidence="1">
    <location>
        <begin position="44"/>
        <end position="63"/>
    </location>
</feature>
<evidence type="ECO:0000313" key="3">
    <source>
        <dbReference type="Proteomes" id="UP001371218"/>
    </source>
</evidence>